<proteinExistence type="predicted"/>
<dbReference type="Proteomes" id="UP001516400">
    <property type="component" value="Unassembled WGS sequence"/>
</dbReference>
<evidence type="ECO:0000313" key="2">
    <source>
        <dbReference type="Proteomes" id="UP001516400"/>
    </source>
</evidence>
<accession>A0ABD2NJW3</accession>
<organism evidence="1 2">
    <name type="scientific">Cryptolaemus montrouzieri</name>
    <dbReference type="NCBI Taxonomy" id="559131"/>
    <lineage>
        <taxon>Eukaryota</taxon>
        <taxon>Metazoa</taxon>
        <taxon>Ecdysozoa</taxon>
        <taxon>Arthropoda</taxon>
        <taxon>Hexapoda</taxon>
        <taxon>Insecta</taxon>
        <taxon>Pterygota</taxon>
        <taxon>Neoptera</taxon>
        <taxon>Endopterygota</taxon>
        <taxon>Coleoptera</taxon>
        <taxon>Polyphaga</taxon>
        <taxon>Cucujiformia</taxon>
        <taxon>Coccinelloidea</taxon>
        <taxon>Coccinellidae</taxon>
        <taxon>Scymninae</taxon>
        <taxon>Scymnini</taxon>
        <taxon>Cryptolaemus</taxon>
    </lineage>
</organism>
<dbReference type="EMBL" id="JABFTP020000124">
    <property type="protein sequence ID" value="KAL3278830.1"/>
    <property type="molecule type" value="Genomic_DNA"/>
</dbReference>
<gene>
    <name evidence="1" type="ORF">HHI36_016350</name>
</gene>
<comment type="caution">
    <text evidence="1">The sequence shown here is derived from an EMBL/GenBank/DDBJ whole genome shotgun (WGS) entry which is preliminary data.</text>
</comment>
<evidence type="ECO:0000313" key="1">
    <source>
        <dbReference type="EMBL" id="KAL3278830.1"/>
    </source>
</evidence>
<protein>
    <submittedName>
        <fullName evidence="1">Uncharacterized protein</fullName>
    </submittedName>
</protein>
<sequence length="218" mass="25194">MIFGAITSSEANYDPTPWWTDPCKHTIPPPVLERMRHGRSADNRSIILNQLNILINNNKVYLKQLGKLYTRIKDPNNIPEGRFKWLNITKLFAGVETAKGYNSKLKKLHNTMQLFGGVLEKLSGVQLRSHVKFNKDKRDDILYKSKLDLKAFICEVEEALINAKKTTKNIMLKDMKIPLPEQTNLTQMYVLDVKIFKSMKSFLILYFIEKTKCDNVSS</sequence>
<dbReference type="AlphaFoldDB" id="A0ABD2NJW3"/>
<keyword evidence="2" id="KW-1185">Reference proteome</keyword>
<reference evidence="1 2" key="1">
    <citation type="journal article" date="2021" name="BMC Biol.">
        <title>Horizontally acquired antibacterial genes associated with adaptive radiation of ladybird beetles.</title>
        <authorList>
            <person name="Li H.S."/>
            <person name="Tang X.F."/>
            <person name="Huang Y.H."/>
            <person name="Xu Z.Y."/>
            <person name="Chen M.L."/>
            <person name="Du X.Y."/>
            <person name="Qiu B.Y."/>
            <person name="Chen P.T."/>
            <person name="Zhang W."/>
            <person name="Slipinski A."/>
            <person name="Escalona H.E."/>
            <person name="Waterhouse R.M."/>
            <person name="Zwick A."/>
            <person name="Pang H."/>
        </authorList>
    </citation>
    <scope>NUCLEOTIDE SEQUENCE [LARGE SCALE GENOMIC DNA]</scope>
    <source>
        <strain evidence="1">SYSU2018</strain>
    </source>
</reference>
<name>A0ABD2NJW3_9CUCU</name>